<feature type="transmembrane region" description="Helical" evidence="6">
    <location>
        <begin position="80"/>
        <end position="98"/>
    </location>
</feature>
<reference evidence="8" key="1">
    <citation type="submission" date="2020-05" db="EMBL/GenBank/DDBJ databases">
        <authorList>
            <person name="Chiriac C."/>
            <person name="Salcher M."/>
            <person name="Ghai R."/>
            <person name="Kavagutti S V."/>
        </authorList>
    </citation>
    <scope>NUCLEOTIDE SEQUENCE</scope>
</reference>
<organism evidence="8">
    <name type="scientific">freshwater metagenome</name>
    <dbReference type="NCBI Taxonomy" id="449393"/>
    <lineage>
        <taxon>unclassified sequences</taxon>
        <taxon>metagenomes</taxon>
        <taxon>ecological metagenomes</taxon>
    </lineage>
</organism>
<dbReference type="GO" id="GO:0017004">
    <property type="term" value="P:cytochrome complex assembly"/>
    <property type="evidence" value="ECO:0007669"/>
    <property type="project" value="UniProtKB-KW"/>
</dbReference>
<evidence type="ECO:0000256" key="5">
    <source>
        <dbReference type="ARBA" id="ARBA00023136"/>
    </source>
</evidence>
<evidence type="ECO:0000313" key="8">
    <source>
        <dbReference type="EMBL" id="CAB4732245.1"/>
    </source>
</evidence>
<evidence type="ECO:0000256" key="4">
    <source>
        <dbReference type="ARBA" id="ARBA00022989"/>
    </source>
</evidence>
<dbReference type="PANTHER" id="PTHR31566:SF0">
    <property type="entry name" value="CYTOCHROME C BIOGENESIS PROTEIN CCS1, CHLOROPLASTIC"/>
    <property type="match status" value="1"/>
</dbReference>
<protein>
    <submittedName>
        <fullName evidence="8">Unannotated protein</fullName>
    </submittedName>
</protein>
<proteinExistence type="predicted"/>
<sequence length="485" mass="53605">MTTNIELDARSSLRWLWRQLTSMRTALILLLLLGIAAIPGSLFPQRTQNPLAVSDYFKSYPGTAKFLDQLKMFDVYSSPWFSAIYILLFISLIGCVLPRTFEHLKGIRAIPTLTPKNLNRMEFHTELNVGTLDSAEAWLRKHRFRIRRDDNSISAEKGYLRETGNLLFHLSLILILVGVAIGSLYGMKGDAIINVGERFINTPTSYDVVSYGKLQSGKNLTPFSITATDFKATYDLVTGSPSDYKLSVNVANPVGSKEESRIVKVNSPMTFGATKVYLQANGYSPLVTVRDKAGEIKFQGAVIFLPQDGNLTSSGAIKVPDMQPQVGFVGSFVPTYSRSSERGAFSTYPEVLDPRLLISIWSGDLGLDSGIPQSVYRLDTSDMKRIGLKTLKLNETHDFGDGSITFEGWTPWVNLQIVKDPGKIYALLGSILAILGLLMSLFTRSRRIWIKENQNKSGVEIAGLAKNAAPGLENEIASLVNKMKG</sequence>
<keyword evidence="3" id="KW-0201">Cytochrome c-type biogenesis</keyword>
<dbReference type="InterPro" id="IPR007816">
    <property type="entry name" value="ResB-like_domain"/>
</dbReference>
<name>A0A6J6SCG8_9ZZZZ</name>
<evidence type="ECO:0000256" key="6">
    <source>
        <dbReference type="SAM" id="Phobius"/>
    </source>
</evidence>
<keyword evidence="5 6" id="KW-0472">Membrane</keyword>
<evidence type="ECO:0000259" key="7">
    <source>
        <dbReference type="Pfam" id="PF05140"/>
    </source>
</evidence>
<dbReference type="PANTHER" id="PTHR31566">
    <property type="entry name" value="CYTOCHROME C BIOGENESIS PROTEIN CCS1, CHLOROPLASTIC"/>
    <property type="match status" value="1"/>
</dbReference>
<evidence type="ECO:0000256" key="1">
    <source>
        <dbReference type="ARBA" id="ARBA00004141"/>
    </source>
</evidence>
<dbReference type="GO" id="GO:0016020">
    <property type="term" value="C:membrane"/>
    <property type="evidence" value="ECO:0007669"/>
    <property type="project" value="UniProtKB-SubCell"/>
</dbReference>
<dbReference type="InterPro" id="IPR023494">
    <property type="entry name" value="Cyt_c_bgen_Ccs1/CcsB/ResB"/>
</dbReference>
<comment type="subcellular location">
    <subcellularLocation>
        <location evidence="1">Membrane</location>
        <topology evidence="1">Multi-pass membrane protein</topology>
    </subcellularLocation>
</comment>
<gene>
    <name evidence="8" type="ORF">UFOPK2782_00391</name>
</gene>
<accession>A0A6J6SCG8</accession>
<evidence type="ECO:0000256" key="2">
    <source>
        <dbReference type="ARBA" id="ARBA00022692"/>
    </source>
</evidence>
<keyword evidence="2 6" id="KW-0812">Transmembrane</keyword>
<dbReference type="EMBL" id="CAEZYS010000032">
    <property type="protein sequence ID" value="CAB4732245.1"/>
    <property type="molecule type" value="Genomic_DNA"/>
</dbReference>
<feature type="transmembrane region" description="Helical" evidence="6">
    <location>
        <begin position="166"/>
        <end position="187"/>
    </location>
</feature>
<feature type="domain" description="ResB-like" evidence="7">
    <location>
        <begin position="23"/>
        <end position="476"/>
    </location>
</feature>
<dbReference type="AlphaFoldDB" id="A0A6J6SCG8"/>
<evidence type="ECO:0000256" key="3">
    <source>
        <dbReference type="ARBA" id="ARBA00022748"/>
    </source>
</evidence>
<dbReference type="Pfam" id="PF05140">
    <property type="entry name" value="ResB"/>
    <property type="match status" value="1"/>
</dbReference>
<feature type="transmembrane region" description="Helical" evidence="6">
    <location>
        <begin position="424"/>
        <end position="442"/>
    </location>
</feature>
<keyword evidence="4 6" id="KW-1133">Transmembrane helix</keyword>